<proteinExistence type="inferred from homology"/>
<keyword evidence="9" id="KW-0492">Microsome</keyword>
<evidence type="ECO:0000256" key="16">
    <source>
        <dbReference type="SAM" id="SignalP"/>
    </source>
</evidence>
<dbReference type="GO" id="GO:0008395">
    <property type="term" value="F:steroid hydroxylase activity"/>
    <property type="evidence" value="ECO:0007669"/>
    <property type="project" value="TreeGrafter"/>
</dbReference>
<dbReference type="PANTHER" id="PTHR24300">
    <property type="entry name" value="CYTOCHROME P450 508A4-RELATED"/>
    <property type="match status" value="1"/>
</dbReference>
<evidence type="ECO:0000256" key="14">
    <source>
        <dbReference type="PIRSR" id="PIRSR602401-1"/>
    </source>
</evidence>
<evidence type="ECO:0000313" key="17">
    <source>
        <dbReference type="EMBL" id="KAK9300865.1"/>
    </source>
</evidence>
<dbReference type="PRINTS" id="PR00385">
    <property type="entry name" value="P450"/>
</dbReference>
<feature type="signal peptide" evidence="16">
    <location>
        <begin position="1"/>
        <end position="21"/>
    </location>
</feature>
<keyword evidence="7 14" id="KW-0479">Metal-binding</keyword>
<evidence type="ECO:0000256" key="12">
    <source>
        <dbReference type="ARBA" id="ARBA00023033"/>
    </source>
</evidence>
<evidence type="ECO:0000256" key="10">
    <source>
        <dbReference type="ARBA" id="ARBA00023002"/>
    </source>
</evidence>
<keyword evidence="8" id="KW-0256">Endoplasmic reticulum</keyword>
<reference evidence="17 18" key="1">
    <citation type="submission" date="2024-05" db="EMBL/GenBank/DDBJ databases">
        <title>The nuclear and mitochondrial genome assemblies of Tetragonisca angustula (Apidae: Meliponini), a tiny yet remarkable pollinator in the Neotropics.</title>
        <authorList>
            <person name="Ferrari R."/>
            <person name="Ricardo P.C."/>
            <person name="Dias F.C."/>
            <person name="Araujo N.S."/>
            <person name="Soares D.O."/>
            <person name="Zhou Q.-S."/>
            <person name="Zhu C.-D."/>
            <person name="Coutinho L."/>
            <person name="Airas M.C."/>
            <person name="Batista T.M."/>
        </authorList>
    </citation>
    <scope>NUCLEOTIDE SEQUENCE [LARGE SCALE GENOMIC DNA]</scope>
    <source>
        <strain evidence="17">ASF017062</strain>
        <tissue evidence="17">Abdomen</tissue>
    </source>
</reference>
<dbReference type="Pfam" id="PF00067">
    <property type="entry name" value="p450"/>
    <property type="match status" value="1"/>
</dbReference>
<evidence type="ECO:0000256" key="8">
    <source>
        <dbReference type="ARBA" id="ARBA00022824"/>
    </source>
</evidence>
<dbReference type="InterPro" id="IPR036396">
    <property type="entry name" value="Cyt_P450_sf"/>
</dbReference>
<comment type="caution">
    <text evidence="17">The sequence shown here is derived from an EMBL/GenBank/DDBJ whole genome shotgun (WGS) entry which is preliminary data.</text>
</comment>
<keyword evidence="13" id="KW-0472">Membrane</keyword>
<dbReference type="SUPFAM" id="SSF48264">
    <property type="entry name" value="Cytochrome P450"/>
    <property type="match status" value="1"/>
</dbReference>
<evidence type="ECO:0000256" key="13">
    <source>
        <dbReference type="ARBA" id="ARBA00023136"/>
    </source>
</evidence>
<dbReference type="GO" id="GO:0020037">
    <property type="term" value="F:heme binding"/>
    <property type="evidence" value="ECO:0007669"/>
    <property type="project" value="InterPro"/>
</dbReference>
<keyword evidence="18" id="KW-1185">Reference proteome</keyword>
<dbReference type="InterPro" id="IPR002401">
    <property type="entry name" value="Cyt_P450_E_grp-I"/>
</dbReference>
<dbReference type="CDD" id="cd20651">
    <property type="entry name" value="CYP15A1-like"/>
    <property type="match status" value="1"/>
</dbReference>
<feature type="chain" id="PRO_5043631841" description="Cytochrome P450" evidence="16">
    <location>
        <begin position="22"/>
        <end position="486"/>
    </location>
</feature>
<dbReference type="GO" id="GO:0006805">
    <property type="term" value="P:xenobiotic metabolic process"/>
    <property type="evidence" value="ECO:0007669"/>
    <property type="project" value="TreeGrafter"/>
</dbReference>
<evidence type="ECO:0000256" key="6">
    <source>
        <dbReference type="ARBA" id="ARBA00022617"/>
    </source>
</evidence>
<comment type="subcellular location">
    <subcellularLocation>
        <location evidence="4">Endoplasmic reticulum membrane</location>
        <topology evidence="4">Peripheral membrane protein</topology>
    </subcellularLocation>
    <subcellularLocation>
        <location evidence="3">Microsome membrane</location>
        <topology evidence="3">Peripheral membrane protein</topology>
    </subcellularLocation>
</comment>
<evidence type="ECO:0000256" key="15">
    <source>
        <dbReference type="RuleBase" id="RU000461"/>
    </source>
</evidence>
<dbReference type="Gene3D" id="1.10.630.10">
    <property type="entry name" value="Cytochrome P450"/>
    <property type="match status" value="1"/>
</dbReference>
<sequence length="486" mass="55916">MFVTVLLAIVTLILIIYLVVGRNTREAPPGPFSWPFFGNQFLLKRLTRELGGQAKAFLELSKRYASDVITVTIGNEKVFVVSGFKLCDTVLKSDEFDGRPWNEFIKIRNMGKKQGITMNDGTEWKILRNWMMQTMKNFGFGKHEMAEMIRNELIILLDNMNKTGPLRFKVLITRPVLNVLWFLTSGQAFGASINYFGDLLERRAQVFDMTGGFLNAFPWIRYIAPELSGYNLLCTLNNELKDFLMKIIIEHRKNYKPGNEADVIDMFFNEMKNNEESNVFTDEQLVALLVDIFIAGSTTTSTTLDFLFSSMIVYQDVQRKVQEEIDSMIPRDRLPEIEDRAKLPYVEAVINEVFRLWPVFPIIGPRRVLHNTVLDKYTIPKDATVLLNLYSINKDPNVFPEPDKFMPERFMKNGTYEPNTYTLHFGKGRRRCPGEVLAKSSIFVLFVGVMQKYSLFPIPGKGPYSVKVNYGLTTSPKRYEALVTPR</sequence>
<comment type="function">
    <text evidence="2">May be involved in the metabolism of insect hormones and in the breakdown of synthetic insecticides.</text>
</comment>
<keyword evidence="10 15" id="KW-0560">Oxidoreductase</keyword>
<dbReference type="InterPro" id="IPR001128">
    <property type="entry name" value="Cyt_P450"/>
</dbReference>
<dbReference type="GO" id="GO:0016712">
    <property type="term" value="F:oxidoreductase activity, acting on paired donors, with incorporation or reduction of molecular oxygen, reduced flavin or flavoprotein as one donor, and incorporation of one atom of oxygen"/>
    <property type="evidence" value="ECO:0007669"/>
    <property type="project" value="TreeGrafter"/>
</dbReference>
<evidence type="ECO:0000256" key="11">
    <source>
        <dbReference type="ARBA" id="ARBA00023004"/>
    </source>
</evidence>
<evidence type="ECO:0000313" key="18">
    <source>
        <dbReference type="Proteomes" id="UP001432146"/>
    </source>
</evidence>
<gene>
    <name evidence="17" type="ORF">QLX08_006572</name>
</gene>
<evidence type="ECO:0000256" key="2">
    <source>
        <dbReference type="ARBA" id="ARBA00003690"/>
    </source>
</evidence>
<comment type="cofactor">
    <cofactor evidence="1 14">
        <name>heme</name>
        <dbReference type="ChEBI" id="CHEBI:30413"/>
    </cofactor>
</comment>
<evidence type="ECO:0000256" key="5">
    <source>
        <dbReference type="ARBA" id="ARBA00010617"/>
    </source>
</evidence>
<dbReference type="EMBL" id="JAWNGG020000120">
    <property type="protein sequence ID" value="KAK9300865.1"/>
    <property type="molecule type" value="Genomic_DNA"/>
</dbReference>
<evidence type="ECO:0000256" key="4">
    <source>
        <dbReference type="ARBA" id="ARBA00004406"/>
    </source>
</evidence>
<dbReference type="Proteomes" id="UP001432146">
    <property type="component" value="Unassembled WGS sequence"/>
</dbReference>
<dbReference type="InterPro" id="IPR017972">
    <property type="entry name" value="Cyt_P450_CS"/>
</dbReference>
<evidence type="ECO:0000256" key="3">
    <source>
        <dbReference type="ARBA" id="ARBA00004174"/>
    </source>
</evidence>
<name>A0AAW0ZT91_9HYME</name>
<feature type="binding site" description="axial binding residue" evidence="14">
    <location>
        <position position="432"/>
    </location>
    <ligand>
        <name>heme</name>
        <dbReference type="ChEBI" id="CHEBI:30413"/>
    </ligand>
    <ligandPart>
        <name>Fe</name>
        <dbReference type="ChEBI" id="CHEBI:18248"/>
    </ligandPart>
</feature>
<protein>
    <recommendedName>
        <fullName evidence="19">Cytochrome P450</fullName>
    </recommendedName>
</protein>
<dbReference type="PROSITE" id="PS00086">
    <property type="entry name" value="CYTOCHROME_P450"/>
    <property type="match status" value="1"/>
</dbReference>
<evidence type="ECO:0000256" key="7">
    <source>
        <dbReference type="ARBA" id="ARBA00022723"/>
    </source>
</evidence>
<comment type="similarity">
    <text evidence="5 15">Belongs to the cytochrome P450 family.</text>
</comment>
<dbReference type="PRINTS" id="PR00463">
    <property type="entry name" value="EP450I"/>
</dbReference>
<dbReference type="AlphaFoldDB" id="A0AAW0ZT91"/>
<keyword evidence="6 14" id="KW-0349">Heme</keyword>
<dbReference type="PANTHER" id="PTHR24300:SF376">
    <property type="entry name" value="CYTOCHROME P450 15A1"/>
    <property type="match status" value="1"/>
</dbReference>
<accession>A0AAW0ZT91</accession>
<keyword evidence="11 14" id="KW-0408">Iron</keyword>
<evidence type="ECO:0008006" key="19">
    <source>
        <dbReference type="Google" id="ProtNLM"/>
    </source>
</evidence>
<organism evidence="17 18">
    <name type="scientific">Tetragonisca angustula</name>
    <dbReference type="NCBI Taxonomy" id="166442"/>
    <lineage>
        <taxon>Eukaryota</taxon>
        <taxon>Metazoa</taxon>
        <taxon>Ecdysozoa</taxon>
        <taxon>Arthropoda</taxon>
        <taxon>Hexapoda</taxon>
        <taxon>Insecta</taxon>
        <taxon>Pterygota</taxon>
        <taxon>Neoptera</taxon>
        <taxon>Endopterygota</taxon>
        <taxon>Hymenoptera</taxon>
        <taxon>Apocrita</taxon>
        <taxon>Aculeata</taxon>
        <taxon>Apoidea</taxon>
        <taxon>Anthophila</taxon>
        <taxon>Apidae</taxon>
        <taxon>Tetragonisca</taxon>
    </lineage>
</organism>
<dbReference type="GO" id="GO:0006082">
    <property type="term" value="P:organic acid metabolic process"/>
    <property type="evidence" value="ECO:0007669"/>
    <property type="project" value="TreeGrafter"/>
</dbReference>
<keyword evidence="16" id="KW-0732">Signal</keyword>
<keyword evidence="12 15" id="KW-0503">Monooxygenase</keyword>
<dbReference type="FunFam" id="1.10.630.10:FF:000238">
    <property type="entry name" value="Cytochrome P450 2A6"/>
    <property type="match status" value="1"/>
</dbReference>
<evidence type="ECO:0000256" key="1">
    <source>
        <dbReference type="ARBA" id="ARBA00001971"/>
    </source>
</evidence>
<dbReference type="InterPro" id="IPR050182">
    <property type="entry name" value="Cytochrome_P450_fam2"/>
</dbReference>
<dbReference type="GO" id="GO:0005506">
    <property type="term" value="F:iron ion binding"/>
    <property type="evidence" value="ECO:0007669"/>
    <property type="project" value="InterPro"/>
</dbReference>
<dbReference type="GO" id="GO:0005789">
    <property type="term" value="C:endoplasmic reticulum membrane"/>
    <property type="evidence" value="ECO:0007669"/>
    <property type="project" value="UniProtKB-SubCell"/>
</dbReference>
<evidence type="ECO:0000256" key="9">
    <source>
        <dbReference type="ARBA" id="ARBA00022848"/>
    </source>
</evidence>